<dbReference type="EMBL" id="JARBHA010000015">
    <property type="protein sequence ID" value="KAJ9680496.1"/>
    <property type="molecule type" value="Genomic_DNA"/>
</dbReference>
<keyword evidence="3 11" id="KW-0349">Heme</keyword>
<comment type="similarity">
    <text evidence="2">Belongs to the cytochrome P450 family.</text>
</comment>
<proteinExistence type="inferred from homology"/>
<evidence type="ECO:0000256" key="5">
    <source>
        <dbReference type="ARBA" id="ARBA00022723"/>
    </source>
</evidence>
<reference evidence="13 14" key="1">
    <citation type="journal article" date="2023" name="BMC Biotechnol.">
        <title>Vitis rotundifolia cv Carlos genome sequencing.</title>
        <authorList>
            <person name="Huff M."/>
            <person name="Hulse-Kemp A."/>
            <person name="Scheffler B."/>
            <person name="Youngblood R."/>
            <person name="Simpson S."/>
            <person name="Babiker E."/>
            <person name="Staton M."/>
        </authorList>
    </citation>
    <scope>NUCLEOTIDE SEQUENCE [LARGE SCALE GENOMIC DNA]</scope>
    <source>
        <tissue evidence="13">Leaf</tissue>
    </source>
</reference>
<dbReference type="PRINTS" id="PR00463">
    <property type="entry name" value="EP450I"/>
</dbReference>
<dbReference type="GO" id="GO:0016020">
    <property type="term" value="C:membrane"/>
    <property type="evidence" value="ECO:0007669"/>
    <property type="project" value="UniProtKB-SubCell"/>
</dbReference>
<evidence type="ECO:0000256" key="6">
    <source>
        <dbReference type="ARBA" id="ARBA00022989"/>
    </source>
</evidence>
<comment type="cofactor">
    <cofactor evidence="11">
        <name>heme</name>
        <dbReference type="ChEBI" id="CHEBI:30413"/>
    </cofactor>
</comment>
<dbReference type="InterPro" id="IPR002401">
    <property type="entry name" value="Cyt_P450_E_grp-I"/>
</dbReference>
<organism evidence="13 14">
    <name type="scientific">Vitis rotundifolia</name>
    <name type="common">Muscadine grape</name>
    <dbReference type="NCBI Taxonomy" id="103349"/>
    <lineage>
        <taxon>Eukaryota</taxon>
        <taxon>Viridiplantae</taxon>
        <taxon>Streptophyta</taxon>
        <taxon>Embryophyta</taxon>
        <taxon>Tracheophyta</taxon>
        <taxon>Spermatophyta</taxon>
        <taxon>Magnoliopsida</taxon>
        <taxon>eudicotyledons</taxon>
        <taxon>Gunneridae</taxon>
        <taxon>Pentapetalae</taxon>
        <taxon>rosids</taxon>
        <taxon>Vitales</taxon>
        <taxon>Vitaceae</taxon>
        <taxon>Viteae</taxon>
        <taxon>Vitis</taxon>
    </lineage>
</organism>
<evidence type="ECO:0000256" key="9">
    <source>
        <dbReference type="ARBA" id="ARBA00023033"/>
    </source>
</evidence>
<dbReference type="InterPro" id="IPR050665">
    <property type="entry name" value="Cytochrome_P450_Monooxygen"/>
</dbReference>
<dbReference type="PRINTS" id="PR00385">
    <property type="entry name" value="P450"/>
</dbReference>
<dbReference type="Proteomes" id="UP001168098">
    <property type="component" value="Unassembled WGS sequence"/>
</dbReference>
<dbReference type="AlphaFoldDB" id="A0AA38Z175"/>
<dbReference type="GO" id="GO:0004497">
    <property type="term" value="F:monooxygenase activity"/>
    <property type="evidence" value="ECO:0007669"/>
    <property type="project" value="UniProtKB-KW"/>
</dbReference>
<sequence>MEETVILTLKNFVVSVVLGGFLHIYNALALNPRRLGSKLGKEGIRGPPPFLLFGNVSEMKRIQLQNQSTAPKDLHHHVWTHIHVLPWTHASIVDDVEMVKEIGLWTSLNLGKPSYLTKDKKALLGQAILTSNGLIWAHQGKIIDPEFYLYKVKGMVSLMVDSTTSMLSSWESLIDGRGVLGIRVDDDLRSPSQLFRTLQEILSKGGLYISFPGLSYIPTKSNREIWRVEKEINSMILKVVKERIETTQEKDLLQMILDAAKTYGDDDKFSTNVAADKFIVDNCKNIYFAGHETTATTASWALVLLAADPDWQARARAEVLETCRNVSCSWQLTMVVQETLRLYPPVTLVIREALQDMKIRDLVIPRSVSFWIPIPVLHQEPELWGPDAHQFSRERFSHGSPGACKNPQVYMPFRVGPRVCVGLHFTMAEVKVILSLILSGFSFLLSPGYQHLPAFKLVIEPGNGVNLLMRRL</sequence>
<dbReference type="InterPro" id="IPR001128">
    <property type="entry name" value="Cyt_P450"/>
</dbReference>
<feature type="transmembrane region" description="Helical" evidence="12">
    <location>
        <begin position="12"/>
        <end position="31"/>
    </location>
</feature>
<evidence type="ECO:0000256" key="3">
    <source>
        <dbReference type="ARBA" id="ARBA00022617"/>
    </source>
</evidence>
<keyword evidence="10 12" id="KW-0472">Membrane</keyword>
<keyword evidence="5 11" id="KW-0479">Metal-binding</keyword>
<protein>
    <recommendedName>
        <fullName evidence="15">Cytochrome P450</fullName>
    </recommendedName>
</protein>
<evidence type="ECO:0000256" key="7">
    <source>
        <dbReference type="ARBA" id="ARBA00023002"/>
    </source>
</evidence>
<keyword evidence="14" id="KW-1185">Reference proteome</keyword>
<evidence type="ECO:0000256" key="1">
    <source>
        <dbReference type="ARBA" id="ARBA00004167"/>
    </source>
</evidence>
<keyword evidence="7" id="KW-0560">Oxidoreductase</keyword>
<dbReference type="PANTHER" id="PTHR24282">
    <property type="entry name" value="CYTOCHROME P450 FAMILY MEMBER"/>
    <property type="match status" value="1"/>
</dbReference>
<keyword evidence="9" id="KW-0503">Monooxygenase</keyword>
<feature type="binding site" description="axial binding residue" evidence="11">
    <location>
        <position position="420"/>
    </location>
    <ligand>
        <name>heme</name>
        <dbReference type="ChEBI" id="CHEBI:30413"/>
    </ligand>
    <ligandPart>
        <name>Fe</name>
        <dbReference type="ChEBI" id="CHEBI:18248"/>
    </ligandPart>
</feature>
<dbReference type="Pfam" id="PF00067">
    <property type="entry name" value="p450"/>
    <property type="match status" value="1"/>
</dbReference>
<evidence type="ECO:0008006" key="15">
    <source>
        <dbReference type="Google" id="ProtNLM"/>
    </source>
</evidence>
<keyword evidence="6 12" id="KW-1133">Transmembrane helix</keyword>
<dbReference type="GO" id="GO:0016705">
    <property type="term" value="F:oxidoreductase activity, acting on paired donors, with incorporation or reduction of molecular oxygen"/>
    <property type="evidence" value="ECO:0007669"/>
    <property type="project" value="InterPro"/>
</dbReference>
<evidence type="ECO:0000256" key="10">
    <source>
        <dbReference type="ARBA" id="ARBA00023136"/>
    </source>
</evidence>
<evidence type="ECO:0000256" key="8">
    <source>
        <dbReference type="ARBA" id="ARBA00023004"/>
    </source>
</evidence>
<dbReference type="GO" id="GO:0020037">
    <property type="term" value="F:heme binding"/>
    <property type="evidence" value="ECO:0007669"/>
    <property type="project" value="InterPro"/>
</dbReference>
<dbReference type="Gene3D" id="1.10.630.10">
    <property type="entry name" value="Cytochrome P450"/>
    <property type="match status" value="1"/>
</dbReference>
<evidence type="ECO:0000313" key="14">
    <source>
        <dbReference type="Proteomes" id="UP001168098"/>
    </source>
</evidence>
<dbReference type="SUPFAM" id="SSF48264">
    <property type="entry name" value="Cytochrome P450"/>
    <property type="match status" value="1"/>
</dbReference>
<dbReference type="GO" id="GO:0005506">
    <property type="term" value="F:iron ion binding"/>
    <property type="evidence" value="ECO:0007669"/>
    <property type="project" value="InterPro"/>
</dbReference>
<gene>
    <name evidence="13" type="ORF">PVL29_019732</name>
</gene>
<evidence type="ECO:0000256" key="11">
    <source>
        <dbReference type="PIRSR" id="PIRSR602401-1"/>
    </source>
</evidence>
<keyword evidence="8 11" id="KW-0408">Iron</keyword>
<evidence type="ECO:0000313" key="13">
    <source>
        <dbReference type="EMBL" id="KAJ9680496.1"/>
    </source>
</evidence>
<keyword evidence="4 12" id="KW-0812">Transmembrane</keyword>
<accession>A0AA38Z175</accession>
<comment type="subcellular location">
    <subcellularLocation>
        <location evidence="1">Membrane</location>
        <topology evidence="1">Single-pass membrane protein</topology>
    </subcellularLocation>
</comment>
<evidence type="ECO:0000256" key="2">
    <source>
        <dbReference type="ARBA" id="ARBA00010617"/>
    </source>
</evidence>
<evidence type="ECO:0000256" key="12">
    <source>
        <dbReference type="SAM" id="Phobius"/>
    </source>
</evidence>
<name>A0AA38Z175_VITRO</name>
<dbReference type="PANTHER" id="PTHR24282:SF26">
    <property type="entry name" value="CYTOCHROME P450"/>
    <property type="match status" value="1"/>
</dbReference>
<dbReference type="InterPro" id="IPR036396">
    <property type="entry name" value="Cyt_P450_sf"/>
</dbReference>
<comment type="caution">
    <text evidence="13">The sequence shown here is derived from an EMBL/GenBank/DDBJ whole genome shotgun (WGS) entry which is preliminary data.</text>
</comment>
<evidence type="ECO:0000256" key="4">
    <source>
        <dbReference type="ARBA" id="ARBA00022692"/>
    </source>
</evidence>